<dbReference type="EMBL" id="AAMD01000226">
    <property type="protein sequence ID" value="EAU62553.1"/>
    <property type="molecule type" value="Genomic_DNA"/>
</dbReference>
<dbReference type="Proteomes" id="UP000032702">
    <property type="component" value="Unassembled WGS sequence"/>
</dbReference>
<feature type="compositionally biased region" description="Basic residues" evidence="1">
    <location>
        <begin position="1"/>
        <end position="21"/>
    </location>
</feature>
<protein>
    <submittedName>
        <fullName evidence="2">Uncharacterized protein</fullName>
    </submittedName>
</protein>
<feature type="region of interest" description="Disordered" evidence="1">
    <location>
        <begin position="1"/>
        <end position="38"/>
    </location>
</feature>
<evidence type="ECO:0000313" key="3">
    <source>
        <dbReference type="Proteomes" id="UP000032702"/>
    </source>
</evidence>
<reference evidence="2 3" key="1">
    <citation type="submission" date="2006-04" db="EMBL/GenBank/DDBJ databases">
        <authorList>
            <person name="Nierman W.C."/>
        </authorList>
    </citation>
    <scope>NUCLEOTIDE SEQUENCE [LARGE SCALE GENOMIC DNA]</scope>
    <source>
        <strain evidence="2 3">DW4/3-1</strain>
    </source>
</reference>
<comment type="caution">
    <text evidence="2">The sequence shown here is derived from an EMBL/GenBank/DDBJ whole genome shotgun (WGS) entry which is preliminary data.</text>
</comment>
<proteinExistence type="predicted"/>
<gene>
    <name evidence="2" type="ORF">STIAU_6554</name>
</gene>
<evidence type="ECO:0000256" key="1">
    <source>
        <dbReference type="SAM" id="MobiDB-lite"/>
    </source>
</evidence>
<name>Q08PZ1_STIAD</name>
<organism evidence="2 3">
    <name type="scientific">Stigmatella aurantiaca (strain DW4/3-1)</name>
    <dbReference type="NCBI Taxonomy" id="378806"/>
    <lineage>
        <taxon>Bacteria</taxon>
        <taxon>Pseudomonadati</taxon>
        <taxon>Myxococcota</taxon>
        <taxon>Myxococcia</taxon>
        <taxon>Myxococcales</taxon>
        <taxon>Cystobacterineae</taxon>
        <taxon>Archangiaceae</taxon>
        <taxon>Stigmatella</taxon>
    </lineage>
</organism>
<accession>Q08PZ1</accession>
<evidence type="ECO:0000313" key="2">
    <source>
        <dbReference type="EMBL" id="EAU62553.1"/>
    </source>
</evidence>
<feature type="non-terminal residue" evidence="2">
    <location>
        <position position="92"/>
    </location>
</feature>
<sequence>MAPARPARRASARPPRPRPRVRRAESKEHLMKTGIPSSYKPSRALCLTGLLAALPLTACSSDPAEEQPPEPPVEQNVPCAELRTGLEAGVPA</sequence>
<feature type="compositionally biased region" description="Basic and acidic residues" evidence="1">
    <location>
        <begin position="22"/>
        <end position="31"/>
    </location>
</feature>
<dbReference type="AlphaFoldDB" id="Q08PZ1"/>